<name>A0ABW8JW79_9GAMM</name>
<dbReference type="Proteomes" id="UP001620460">
    <property type="component" value="Unassembled WGS sequence"/>
</dbReference>
<keyword evidence="2" id="KW-1185">Reference proteome</keyword>
<dbReference type="EMBL" id="JADIKM010000003">
    <property type="protein sequence ID" value="MFK2905123.1"/>
    <property type="molecule type" value="Genomic_DNA"/>
</dbReference>
<organism evidence="1 2">
    <name type="scientific">Dyella ginsengisoli</name>
    <dbReference type="NCBI Taxonomy" id="363848"/>
    <lineage>
        <taxon>Bacteria</taxon>
        <taxon>Pseudomonadati</taxon>
        <taxon>Pseudomonadota</taxon>
        <taxon>Gammaproteobacteria</taxon>
        <taxon>Lysobacterales</taxon>
        <taxon>Rhodanobacteraceae</taxon>
        <taxon>Dyella</taxon>
    </lineage>
</organism>
<accession>A0ABW8JW79</accession>
<evidence type="ECO:0000313" key="2">
    <source>
        <dbReference type="Proteomes" id="UP001620460"/>
    </source>
</evidence>
<gene>
    <name evidence="1" type="ORF">ISP17_14260</name>
</gene>
<evidence type="ECO:0000313" key="1">
    <source>
        <dbReference type="EMBL" id="MFK2905123.1"/>
    </source>
</evidence>
<reference evidence="1 2" key="1">
    <citation type="submission" date="2020-10" db="EMBL/GenBank/DDBJ databases">
        <title>Phylogeny of dyella-like bacteria.</title>
        <authorList>
            <person name="Fu J."/>
        </authorList>
    </citation>
    <scope>NUCLEOTIDE SEQUENCE [LARGE SCALE GENOMIC DNA]</scope>
    <source>
        <strain evidence="1 2">Gsoil3046</strain>
    </source>
</reference>
<evidence type="ECO:0008006" key="3">
    <source>
        <dbReference type="Google" id="ProtNLM"/>
    </source>
</evidence>
<protein>
    <recommendedName>
        <fullName evidence="3">Transposase</fullName>
    </recommendedName>
</protein>
<proteinExistence type="predicted"/>
<sequence length="197" mass="22874">MLYGNPNWSRNPDWPRELAEELGNIAIQFANYEFVFSHLVGFAERLDKPTLYREILTLPPSEKLRRLRGFVADKSDEISRIYSNLCDRFEVVLTDRNRYLHAYWYKAAPGSNEFVFVDIHGKKDKLSKETHKCTIRDVAVVGMACAIQMHNLNMLRGMPEIDGFFEYLSLPDALPIPNAAPRKIPYDHRKKAAERDK</sequence>
<dbReference type="RefSeq" id="WP_404634276.1">
    <property type="nucleotide sequence ID" value="NZ_JADIKM010000003.1"/>
</dbReference>
<comment type="caution">
    <text evidence="1">The sequence shown here is derived from an EMBL/GenBank/DDBJ whole genome shotgun (WGS) entry which is preliminary data.</text>
</comment>